<comment type="caution">
    <text evidence="1">The sequence shown here is derived from an EMBL/GenBank/DDBJ whole genome shotgun (WGS) entry which is preliminary data.</text>
</comment>
<dbReference type="Proteomes" id="UP000821845">
    <property type="component" value="Chromosome 4"/>
</dbReference>
<gene>
    <name evidence="1" type="ORF">HPB50_007081</name>
</gene>
<organism evidence="1 2">
    <name type="scientific">Hyalomma asiaticum</name>
    <name type="common">Tick</name>
    <dbReference type="NCBI Taxonomy" id="266040"/>
    <lineage>
        <taxon>Eukaryota</taxon>
        <taxon>Metazoa</taxon>
        <taxon>Ecdysozoa</taxon>
        <taxon>Arthropoda</taxon>
        <taxon>Chelicerata</taxon>
        <taxon>Arachnida</taxon>
        <taxon>Acari</taxon>
        <taxon>Parasitiformes</taxon>
        <taxon>Ixodida</taxon>
        <taxon>Ixodoidea</taxon>
        <taxon>Ixodidae</taxon>
        <taxon>Hyalomminae</taxon>
        <taxon>Hyalomma</taxon>
    </lineage>
</organism>
<dbReference type="EMBL" id="CM023484">
    <property type="protein sequence ID" value="KAH6932521.1"/>
    <property type="molecule type" value="Genomic_DNA"/>
</dbReference>
<proteinExistence type="predicted"/>
<sequence>MEGGEVAVPLSMSEDDVLLCGGQRHGHVTEVDIPACAEKVESGLSEECGAVPSERILVVEKRLPVTRVEIKVGPPVTKAQRSELACLATNLSELGCKPALTMDQEVPGSTPVAAQHFRTNAEKPQACRTEDEKRRTKGFSIYDRGR</sequence>
<evidence type="ECO:0000313" key="2">
    <source>
        <dbReference type="Proteomes" id="UP000821845"/>
    </source>
</evidence>
<protein>
    <submittedName>
        <fullName evidence="1">Uncharacterized protein</fullName>
    </submittedName>
</protein>
<evidence type="ECO:0000313" key="1">
    <source>
        <dbReference type="EMBL" id="KAH6932521.1"/>
    </source>
</evidence>
<accession>A0ACB7SC32</accession>
<reference evidence="1" key="1">
    <citation type="submission" date="2020-05" db="EMBL/GenBank/DDBJ databases">
        <title>Large-scale comparative analyses of tick genomes elucidate their genetic diversity and vector capacities.</title>
        <authorList>
            <person name="Jia N."/>
            <person name="Wang J."/>
            <person name="Shi W."/>
            <person name="Du L."/>
            <person name="Sun Y."/>
            <person name="Zhan W."/>
            <person name="Jiang J."/>
            <person name="Wang Q."/>
            <person name="Zhang B."/>
            <person name="Ji P."/>
            <person name="Sakyi L.B."/>
            <person name="Cui X."/>
            <person name="Yuan T."/>
            <person name="Jiang B."/>
            <person name="Yang W."/>
            <person name="Lam T.T.-Y."/>
            <person name="Chang Q."/>
            <person name="Ding S."/>
            <person name="Wang X."/>
            <person name="Zhu J."/>
            <person name="Ruan X."/>
            <person name="Zhao L."/>
            <person name="Wei J."/>
            <person name="Que T."/>
            <person name="Du C."/>
            <person name="Cheng J."/>
            <person name="Dai P."/>
            <person name="Han X."/>
            <person name="Huang E."/>
            <person name="Gao Y."/>
            <person name="Liu J."/>
            <person name="Shao H."/>
            <person name="Ye R."/>
            <person name="Li L."/>
            <person name="Wei W."/>
            <person name="Wang X."/>
            <person name="Wang C."/>
            <person name="Yang T."/>
            <person name="Huo Q."/>
            <person name="Li W."/>
            <person name="Guo W."/>
            <person name="Chen H."/>
            <person name="Zhou L."/>
            <person name="Ni X."/>
            <person name="Tian J."/>
            <person name="Zhou Y."/>
            <person name="Sheng Y."/>
            <person name="Liu T."/>
            <person name="Pan Y."/>
            <person name="Xia L."/>
            <person name="Li J."/>
            <person name="Zhao F."/>
            <person name="Cao W."/>
        </authorList>
    </citation>
    <scope>NUCLEOTIDE SEQUENCE</scope>
    <source>
        <strain evidence="1">Hyas-2018</strain>
    </source>
</reference>
<keyword evidence="2" id="KW-1185">Reference proteome</keyword>
<name>A0ACB7SC32_HYAAI</name>